<dbReference type="SMART" id="SM00250">
    <property type="entry name" value="PLEC"/>
    <property type="match status" value="7"/>
</dbReference>
<dbReference type="GO" id="GO:0030057">
    <property type="term" value="C:desmosome"/>
    <property type="evidence" value="ECO:0007669"/>
    <property type="project" value="UniProtKB-SubCell"/>
</dbReference>
<reference evidence="12" key="1">
    <citation type="submission" date="2022-07" db="EMBL/GenBank/DDBJ databases">
        <title>Chromosome-level genome of Muraenolepis orangiensis.</title>
        <authorList>
            <person name="Kim J."/>
        </authorList>
    </citation>
    <scope>NUCLEOTIDE SEQUENCE</scope>
    <source>
        <strain evidence="12">KU_S4_2022</strain>
        <tissue evidence="12">Muscle</tissue>
    </source>
</reference>
<evidence type="ECO:0000256" key="3">
    <source>
        <dbReference type="ARBA" id="ARBA00022553"/>
    </source>
</evidence>
<evidence type="ECO:0000256" key="5">
    <source>
        <dbReference type="ARBA" id="ARBA00022949"/>
    </source>
</evidence>
<evidence type="ECO:0008006" key="14">
    <source>
        <dbReference type="Google" id="ProtNLM"/>
    </source>
</evidence>
<dbReference type="InterPro" id="IPR043197">
    <property type="entry name" value="Plakin"/>
</dbReference>
<dbReference type="InterPro" id="IPR055419">
    <property type="entry name" value="Spectrin_PEPL/EVPL"/>
</dbReference>
<comment type="caution">
    <text evidence="12">The sequence shown here is derived from an EMBL/GenBank/DDBJ whole genome shotgun (WGS) entry which is preliminary data.</text>
</comment>
<feature type="domain" description="Periplakin-like plectin repeat" evidence="11">
    <location>
        <begin position="1399"/>
        <end position="1543"/>
    </location>
</feature>
<keyword evidence="3" id="KW-0597">Phosphoprotein</keyword>
<dbReference type="GO" id="GO:0005737">
    <property type="term" value="C:cytoplasm"/>
    <property type="evidence" value="ECO:0007669"/>
    <property type="project" value="TreeGrafter"/>
</dbReference>
<feature type="coiled-coil region" evidence="7">
    <location>
        <begin position="859"/>
        <end position="913"/>
    </location>
</feature>
<evidence type="ECO:0000256" key="6">
    <source>
        <dbReference type="ARBA" id="ARBA00023054"/>
    </source>
</evidence>
<feature type="coiled-coil region" evidence="7">
    <location>
        <begin position="1131"/>
        <end position="1158"/>
    </location>
</feature>
<dbReference type="InterPro" id="IPR041615">
    <property type="entry name" value="Desmoplakin_SH3"/>
</dbReference>
<dbReference type="InterPro" id="IPR001101">
    <property type="entry name" value="Plectin_repeat"/>
</dbReference>
<dbReference type="Pfam" id="PF00681">
    <property type="entry name" value="Plectin"/>
    <property type="match status" value="2"/>
</dbReference>
<feature type="coiled-coil region" evidence="7">
    <location>
        <begin position="693"/>
        <end position="727"/>
    </location>
</feature>
<dbReference type="Pfam" id="PF17902">
    <property type="entry name" value="SH3_10"/>
    <property type="match status" value="1"/>
</dbReference>
<dbReference type="FunFam" id="3.30.160.780:FF:000001">
    <property type="entry name" value="Plectin a"/>
    <property type="match status" value="1"/>
</dbReference>
<keyword evidence="4" id="KW-0677">Repeat</keyword>
<feature type="domain" description="Desmoplakin SH3" evidence="9">
    <location>
        <begin position="381"/>
        <end position="445"/>
    </location>
</feature>
<evidence type="ECO:0000256" key="1">
    <source>
        <dbReference type="ARBA" id="ARBA00004568"/>
    </source>
</evidence>
<name>A0A9Q0EZ17_9TELE</name>
<feature type="coiled-coil region" evidence="7">
    <location>
        <begin position="501"/>
        <end position="573"/>
    </location>
</feature>
<feature type="domain" description="Periplakin-like plectin repeat" evidence="11">
    <location>
        <begin position="938"/>
        <end position="1101"/>
    </location>
</feature>
<comment type="subcellular location">
    <subcellularLocation>
        <location evidence="1">Cell junction</location>
        <location evidence="1">Desmosome</location>
    </subcellularLocation>
</comment>
<dbReference type="Pfam" id="PF23160">
    <property type="entry name" value="Spectrin_1st_PEPL"/>
    <property type="match status" value="1"/>
</dbReference>
<dbReference type="InterPro" id="IPR058847">
    <property type="entry name" value="Plectin_PPL"/>
</dbReference>
<keyword evidence="5" id="KW-0965">Cell junction</keyword>
<feature type="coiled-coil region" evidence="7">
    <location>
        <begin position="1374"/>
        <end position="1424"/>
    </location>
</feature>
<gene>
    <name evidence="12" type="ORF">NHX12_017827</name>
</gene>
<feature type="coiled-coil region" evidence="7">
    <location>
        <begin position="20"/>
        <end position="47"/>
    </location>
</feature>
<dbReference type="Gene3D" id="3.90.1290.10">
    <property type="entry name" value="Plakin repeat"/>
    <property type="match status" value="1"/>
</dbReference>
<evidence type="ECO:0000313" key="13">
    <source>
        <dbReference type="Proteomes" id="UP001148018"/>
    </source>
</evidence>
<dbReference type="FunFam" id="1.20.58.60:FF:000178">
    <property type="entry name" value="Envoplakin a"/>
    <property type="match status" value="1"/>
</dbReference>
<dbReference type="Gene3D" id="2.30.30.40">
    <property type="entry name" value="SH3 Domains"/>
    <property type="match status" value="1"/>
</dbReference>
<dbReference type="PANTHER" id="PTHR23169">
    <property type="entry name" value="ENVOPLAKIN"/>
    <property type="match status" value="1"/>
</dbReference>
<evidence type="ECO:0000313" key="12">
    <source>
        <dbReference type="EMBL" id="KAJ3614253.1"/>
    </source>
</evidence>
<dbReference type="InterPro" id="IPR018159">
    <property type="entry name" value="Spectrin/alpha-actinin"/>
</dbReference>
<evidence type="ECO:0000256" key="7">
    <source>
        <dbReference type="SAM" id="Coils"/>
    </source>
</evidence>
<dbReference type="FunFam" id="2.30.30.40:FF:000088">
    <property type="entry name" value="Periplakin"/>
    <property type="match status" value="1"/>
</dbReference>
<evidence type="ECO:0000256" key="4">
    <source>
        <dbReference type="ARBA" id="ARBA00022737"/>
    </source>
</evidence>
<protein>
    <recommendedName>
        <fullName evidence="14">Desmoplakin SH3 domain-containing protein</fullName>
    </recommendedName>
</protein>
<dbReference type="Pfam" id="PF26346">
    <property type="entry name" value="Plectin_PPL"/>
    <property type="match status" value="3"/>
</dbReference>
<dbReference type="GO" id="GO:0045104">
    <property type="term" value="P:intermediate filament cytoskeleton organization"/>
    <property type="evidence" value="ECO:0007669"/>
    <property type="project" value="InterPro"/>
</dbReference>
<dbReference type="SUPFAM" id="SSF75399">
    <property type="entry name" value="Plakin repeat"/>
    <property type="match status" value="2"/>
</dbReference>
<feature type="domain" description="Periplakin-like plectin repeat" evidence="11">
    <location>
        <begin position="1176"/>
        <end position="1340"/>
    </location>
</feature>
<dbReference type="Gene3D" id="3.30.160.780">
    <property type="match status" value="1"/>
</dbReference>
<dbReference type="GO" id="GO:0042060">
    <property type="term" value="P:wound healing"/>
    <property type="evidence" value="ECO:0007669"/>
    <property type="project" value="TreeGrafter"/>
</dbReference>
<dbReference type="SMART" id="SM00150">
    <property type="entry name" value="SPEC"/>
    <property type="match status" value="2"/>
</dbReference>
<accession>A0A9Q0EZ17</accession>
<evidence type="ECO:0000259" key="10">
    <source>
        <dbReference type="Pfam" id="PF23160"/>
    </source>
</evidence>
<proteinExistence type="inferred from homology"/>
<evidence type="ECO:0000256" key="2">
    <source>
        <dbReference type="ARBA" id="ARBA00009109"/>
    </source>
</evidence>
<evidence type="ECO:0000259" key="11">
    <source>
        <dbReference type="Pfam" id="PF26346"/>
    </source>
</evidence>
<feature type="coiled-coil region" evidence="7">
    <location>
        <begin position="1550"/>
        <end position="1580"/>
    </location>
</feature>
<evidence type="ECO:0000259" key="9">
    <source>
        <dbReference type="Pfam" id="PF17902"/>
    </source>
</evidence>
<dbReference type="InterPro" id="IPR035915">
    <property type="entry name" value="Plakin_repeat_sf"/>
</dbReference>
<dbReference type="GO" id="GO:0045296">
    <property type="term" value="F:cadherin binding"/>
    <property type="evidence" value="ECO:0007669"/>
    <property type="project" value="TreeGrafter"/>
</dbReference>
<evidence type="ECO:0000256" key="8">
    <source>
        <dbReference type="SAM" id="MobiDB-lite"/>
    </source>
</evidence>
<dbReference type="Proteomes" id="UP001148018">
    <property type="component" value="Unassembled WGS sequence"/>
</dbReference>
<dbReference type="Gene3D" id="1.20.58.60">
    <property type="match status" value="4"/>
</dbReference>
<dbReference type="SUPFAM" id="SSF46966">
    <property type="entry name" value="Spectrin repeat"/>
    <property type="match status" value="3"/>
</dbReference>
<feature type="domain" description="Periplakin/Envoplakin N-terminal" evidence="10">
    <location>
        <begin position="30"/>
        <end position="120"/>
    </location>
</feature>
<organism evidence="12 13">
    <name type="scientific">Muraenolepis orangiensis</name>
    <name type="common">Patagonian moray cod</name>
    <dbReference type="NCBI Taxonomy" id="630683"/>
    <lineage>
        <taxon>Eukaryota</taxon>
        <taxon>Metazoa</taxon>
        <taxon>Chordata</taxon>
        <taxon>Craniata</taxon>
        <taxon>Vertebrata</taxon>
        <taxon>Euteleostomi</taxon>
        <taxon>Actinopterygii</taxon>
        <taxon>Neopterygii</taxon>
        <taxon>Teleostei</taxon>
        <taxon>Neoteleostei</taxon>
        <taxon>Acanthomorphata</taxon>
        <taxon>Zeiogadaria</taxon>
        <taxon>Gadariae</taxon>
        <taxon>Gadiformes</taxon>
        <taxon>Muraenolepidoidei</taxon>
        <taxon>Muraenolepididae</taxon>
        <taxon>Muraenolepis</taxon>
    </lineage>
</organism>
<keyword evidence="13" id="KW-1185">Reference proteome</keyword>
<feature type="region of interest" description="Disordered" evidence="8">
    <location>
        <begin position="1968"/>
        <end position="1991"/>
    </location>
</feature>
<dbReference type="EMBL" id="JANIIK010000034">
    <property type="protein sequence ID" value="KAJ3614253.1"/>
    <property type="molecule type" value="Genomic_DNA"/>
</dbReference>
<dbReference type="OrthoDB" id="9945740at2759"/>
<keyword evidence="6 7" id="KW-0175">Coiled coil</keyword>
<feature type="coiled-coil region" evidence="7">
    <location>
        <begin position="1457"/>
        <end position="1484"/>
    </location>
</feature>
<comment type="similarity">
    <text evidence="2">Belongs to the plakin or cytolinker family.</text>
</comment>
<dbReference type="PANTHER" id="PTHR23169:SF7">
    <property type="entry name" value="ENVOPLAKIN"/>
    <property type="match status" value="1"/>
</dbReference>
<feature type="compositionally biased region" description="Polar residues" evidence="8">
    <location>
        <begin position="1971"/>
        <end position="1991"/>
    </location>
</feature>
<dbReference type="GO" id="GO:0016020">
    <property type="term" value="C:membrane"/>
    <property type="evidence" value="ECO:0007669"/>
    <property type="project" value="TreeGrafter"/>
</dbReference>
<dbReference type="GO" id="GO:0005882">
    <property type="term" value="C:intermediate filament"/>
    <property type="evidence" value="ECO:0007669"/>
    <property type="project" value="TreeGrafter"/>
</dbReference>
<sequence length="1991" mass="228852">MLKKKGNTVKVSGKISRTQATNLASLISRMQESADKVEQEILRAEELLAVDAENEKKELPFKHQHEISEKMGNVEGLLQDLFLDVDKAKKLQHPQAIEISSDRLHERWLKDCAFYRDVYEPVNDVALMPRIDWGPVLNQKQKEVNVETFGPTMSDLEKQIASHNILHKELEAYNSQLSQSSVGNKEQYTAIKKQYNNLLDNSKWRRHYLTSLHDYMQGCNKELAFLGEEQDKIKKQDWSDRMVDPPDVRRQYEIFKSNSLLSHESEVNKLQDDGDRLLELKHPASATIEAQKDAVRSEWQKFLNLCICQEAHLDNVEEFKKYQLDSEQLSETLTRLNSSLDPNVIGKKSNSENLMQLEEKSVQRSAAMLADLRRRSTFIAPLKLRRTAPTRTVTVESLCDWETDKATLAREEKFTLKSNSDVENWNVVSRDGTTKTFPGVCFIVPPPDPEAINSVDTLGSELADIKKRRAALVASLKNHSTETTRLQQAAPVSAAPLNPKAVALADQLDKLDSDLAQTEQDILSRLRAPLDRSDPAGDLAKRLKEQEKASKAIKALEQQNMASQADLQSLLAKDANITSSALPLKLTQATNKKDSIADLADLYTKKANASLNLENQIRKVDGLVSGFEKTLCEDGAIPDNPDILQRRTQEIQNLRTVVAGSQDEIKTLGLNLEQTEQLCSSLQQGHQEYCPDIRRQGTQVKQLQNRYANVSNQLKERENILQEASTKNQEFQTTSKSLNSFLNSMPVNQVIQGDDQAQVISKESSQKRAVEDLQRKGDDMDRVVDVSQDLQSLLSVYETNADKYKSTVEDGGATVAKRPYEPTLAEAVQKQEKALVNRYAESSAENAQRLNQMSLAKNLIALNEEKVQLVEQNVQLQSQQRSNFEVDSLKKELEDEKDRLSHTETELKTFKDRMMSLKFRRGVERVEEKEVLQYYRDPRLETDLVEFQKKLNEESLKRSTIQNEVEVITRKITTTEDTLKTATPKLVTREVTEYEKDPQMDIEASKMKLEISRIRDDMRVRDGETIQMKTEVTILQAKKPTIKQRVVKKEVVKVEQDPNMLRAVRSFETEITDEGNKSKLLNDDVFQTRSQINSMERIIQTIQPKVIIKEVKKIEQDPELIKESKNILSNIEEEKIENINLSNQITELQSRYREVQAMKPRIEVNEIVNEIYRIDPNTEMEIMRIKKELQESGRQRSDIERQTTVVSSDLNVLRSEKPRVELKEVLQEVIKEERSPENKKEIQRLNDQVYQQHNIYNSILEKLRLLRRDRDQWKIEKSKVEIKLLTREVIKYENDPLLEKEAERLRKDVRDETQTRRTTEEMVFDLQNKYILLERQKPEEKVVIQEVVRLQKDPRLIVEHDQLGRKLDDEVQSRRRTDLELQQLRSKVEDMEKILSESDERQRKIQVESELREIRLRIKQLENAPPPIEESIIVEEVLKVERDPQLERLTSGLRSGMDTETSEIHRLQREIRNINARLEILQREKSSEKTVYKEVVRIEKDQVVEAERDRLREQVSHERFTRQDVEDEIRRLTEKTTFLVSSKSSNSREETNLMSNRDGLQQERDNLARELRTLESEKLNIGLSFQQQTRLMSERTQINKQRSVKMDSDVHRLEREILGEKDKIHSSDVIIRDLLIELQKEETAETRTKESHVSTKITILDPDTGIDVSPYDAYVQGLIERKQYIHLQELECDWEEITSVGADGETSVIQDRKSGKQYSIKDALRSGQLTQYNLQKYKDGKMPISEFALLVAGDSKQKTNSITSSFVTSVNSPSTVIPAPGEKYPIAGVIDTNTGTCFTLRSASMRKMIDSNTAQRLLEAQAATGGIIDVNTKERHPVHKAADRGLIEASQLQRLLNAQKAFTGVEDPRTRELLSVGEAVQKGWMPKETATRYMEAQHLTGGLVNPKTGKRVSLLDAIGDKMIDSGMMRELQSDSYYAKEITDPLTKEKINYKQAMDRAMADPVSGLPMLPTSSKESTYTPVYSSNKYSRY</sequence>
<dbReference type="GO" id="GO:0005198">
    <property type="term" value="F:structural molecule activity"/>
    <property type="evidence" value="ECO:0007669"/>
    <property type="project" value="TreeGrafter"/>
</dbReference>
<dbReference type="FunFam" id="3.90.1290.10:FF:000002">
    <property type="entry name" value="Plectin a"/>
    <property type="match status" value="1"/>
</dbReference>